<protein>
    <submittedName>
        <fullName evidence="1">DOMON-like domain-containing protein</fullName>
    </submittedName>
</protein>
<dbReference type="CDD" id="cd09627">
    <property type="entry name" value="DOMON_murB_like"/>
    <property type="match status" value="1"/>
</dbReference>
<proteinExistence type="predicted"/>
<comment type="caution">
    <text evidence="1">The sequence shown here is derived from an EMBL/GenBank/DDBJ whole genome shotgun (WGS) entry which is preliminary data.</text>
</comment>
<dbReference type="Proteomes" id="UP000739411">
    <property type="component" value="Unassembled WGS sequence"/>
</dbReference>
<evidence type="ECO:0000313" key="2">
    <source>
        <dbReference type="Proteomes" id="UP000739411"/>
    </source>
</evidence>
<dbReference type="EMBL" id="JADJMS010000046">
    <property type="protein sequence ID" value="MBK7416712.1"/>
    <property type="molecule type" value="Genomic_DNA"/>
</dbReference>
<sequence length="179" mass="19536">MKNPLNLSLHCHPSQACQSVTSISVALDFTEAGALRLRYRIIGDPLLPPAQTPAAADNLWQQTCCEAFVASAGAASYREFNFSPSAQWAAYGFTAYRQPDRTVLPPVPPQTSIRRLADGFELDAILAHELLPVGNELEIGLTAVIEARDGSKTHWALAHCAQQPDFHLRSSFSLTLPRP</sequence>
<evidence type="ECO:0000313" key="1">
    <source>
        <dbReference type="EMBL" id="MBK7416712.1"/>
    </source>
</evidence>
<accession>A0A935K6Z6</accession>
<dbReference type="AlphaFoldDB" id="A0A935K6Z6"/>
<reference evidence="1 2" key="1">
    <citation type="submission" date="2020-10" db="EMBL/GenBank/DDBJ databases">
        <title>Connecting structure to function with the recovery of over 1000 high-quality activated sludge metagenome-assembled genomes encoding full-length rRNA genes using long-read sequencing.</title>
        <authorList>
            <person name="Singleton C.M."/>
            <person name="Petriglieri F."/>
            <person name="Kristensen J.M."/>
            <person name="Kirkegaard R.H."/>
            <person name="Michaelsen T.Y."/>
            <person name="Andersen M.H."/>
            <person name="Karst S.M."/>
            <person name="Dueholm M.S."/>
            <person name="Nielsen P.H."/>
            <person name="Albertsen M."/>
        </authorList>
    </citation>
    <scope>NUCLEOTIDE SEQUENCE [LARGE SCALE GENOMIC DNA]</scope>
    <source>
        <strain evidence="1">EsbW_18-Q3-R4-48_BATAC.463</strain>
    </source>
</reference>
<organism evidence="1 2">
    <name type="scientific">Candidatus Dechloromonas phosphorivorans</name>
    <dbReference type="NCBI Taxonomy" id="2899244"/>
    <lineage>
        <taxon>Bacteria</taxon>
        <taxon>Pseudomonadati</taxon>
        <taxon>Pseudomonadota</taxon>
        <taxon>Betaproteobacteria</taxon>
        <taxon>Rhodocyclales</taxon>
        <taxon>Azonexaceae</taxon>
        <taxon>Dechloromonas</taxon>
    </lineage>
</organism>
<gene>
    <name evidence="1" type="ORF">IPJ38_18020</name>
</gene>
<name>A0A935K6Z6_9RHOO</name>